<dbReference type="Proteomes" id="UP000054740">
    <property type="component" value="Unassembled WGS sequence"/>
</dbReference>
<gene>
    <name evidence="2" type="ORF">AWB70_02171</name>
</gene>
<dbReference type="AlphaFoldDB" id="A0A158GLY1"/>
<accession>A0A158GLY1</accession>
<dbReference type="EMBL" id="FCNY02000005">
    <property type="protein sequence ID" value="SAL33042.1"/>
    <property type="molecule type" value="Genomic_DNA"/>
</dbReference>
<organism evidence="2 3">
    <name type="scientific">Caballeronia cordobensis</name>
    <name type="common">Burkholderia cordobensis</name>
    <dbReference type="NCBI Taxonomy" id="1353886"/>
    <lineage>
        <taxon>Bacteria</taxon>
        <taxon>Pseudomonadati</taxon>
        <taxon>Pseudomonadota</taxon>
        <taxon>Betaproteobacteria</taxon>
        <taxon>Burkholderiales</taxon>
        <taxon>Burkholderiaceae</taxon>
        <taxon>Caballeronia</taxon>
    </lineage>
</organism>
<proteinExistence type="predicted"/>
<evidence type="ECO:0000313" key="2">
    <source>
        <dbReference type="EMBL" id="SAL33042.1"/>
    </source>
</evidence>
<sequence length="38" mass="4380">MATPPNSPQTVTLHEALSRGKEEIERLQRDYGHVFRNT</sequence>
<protein>
    <submittedName>
        <fullName evidence="2">Uncharacterized protein</fullName>
    </submittedName>
</protein>
<evidence type="ECO:0000313" key="3">
    <source>
        <dbReference type="Proteomes" id="UP000054740"/>
    </source>
</evidence>
<keyword evidence="3" id="KW-1185">Reference proteome</keyword>
<feature type="compositionally biased region" description="Basic and acidic residues" evidence="1">
    <location>
        <begin position="16"/>
        <end position="38"/>
    </location>
</feature>
<name>A0A158GLY1_CABCO</name>
<feature type="region of interest" description="Disordered" evidence="1">
    <location>
        <begin position="1"/>
        <end position="38"/>
    </location>
</feature>
<evidence type="ECO:0000256" key="1">
    <source>
        <dbReference type="SAM" id="MobiDB-lite"/>
    </source>
</evidence>
<reference evidence="3" key="1">
    <citation type="submission" date="2016-01" db="EMBL/GenBank/DDBJ databases">
        <authorList>
            <person name="Peeters C."/>
        </authorList>
    </citation>
    <scope>NUCLEOTIDE SEQUENCE [LARGE SCALE GENOMIC DNA]</scope>
</reference>